<evidence type="ECO:0000259" key="12">
    <source>
        <dbReference type="Pfam" id="PF00999"/>
    </source>
</evidence>
<accession>A0ABR2S167</accession>
<dbReference type="EMBL" id="JBBPBN010000018">
    <property type="protein sequence ID" value="KAK9018714.1"/>
    <property type="molecule type" value="Genomic_DNA"/>
</dbReference>
<evidence type="ECO:0000259" key="13">
    <source>
        <dbReference type="Pfam" id="PF23256"/>
    </source>
</evidence>
<evidence type="ECO:0000256" key="8">
    <source>
        <dbReference type="ARBA" id="ARBA00023136"/>
    </source>
</evidence>
<keyword evidence="3" id="KW-0633">Potassium transport</keyword>
<evidence type="ECO:0000256" key="6">
    <source>
        <dbReference type="ARBA" id="ARBA00022989"/>
    </source>
</evidence>
<feature type="transmembrane region" description="Helical" evidence="11">
    <location>
        <begin position="120"/>
        <end position="142"/>
    </location>
</feature>
<comment type="subcellular location">
    <subcellularLocation>
        <location evidence="1">Membrane</location>
        <topology evidence="1">Multi-pass membrane protein</topology>
    </subcellularLocation>
</comment>
<evidence type="ECO:0000256" key="1">
    <source>
        <dbReference type="ARBA" id="ARBA00004141"/>
    </source>
</evidence>
<feature type="transmembrane region" description="Helical" evidence="11">
    <location>
        <begin position="408"/>
        <end position="430"/>
    </location>
</feature>
<keyword evidence="8 11" id="KW-0472">Membrane</keyword>
<feature type="domain" description="Cation/H(+) antiporter central" evidence="13">
    <location>
        <begin position="482"/>
        <end position="622"/>
    </location>
</feature>
<sequence length="804" mass="87564">MAVNITSIKTSSNGAWQGDNPLDFAFPLLILQTTLILALTRFLAFLLKPLRQPKVIAEIVGGILLGPSALGRNHAYIYRIFPSWSMPILESVASLGLLFFLFLVGLELDLTSIRRSGRRAFGIAFSGISIPFISGIGVAFVIRKTVDGADKVGYGQFLVFMGVALSITAFPVLARILAELKLLTTPVGETAMAAAAFNDVAAWILLALAVALAGDGPGEHKSPLISIWVLLSGVAFVVFMMSVIRPAMKWVARRCSPERAAVDEAYICLTLAGVMVSGFITDLIGIHSIFGAFIFGLTIPKEGEFAARLIERIEDFVTGLLLPLYFASSGLKTDVAKISGGRAWGLLVLVISTACAGKIIGTFAVALMFGMAARESLALGFLMNTKGLVELIVLNIGKEKKVLNDEVFAILVLMALFTTFITTPTVMAIYKPARRSSALTHRKLRDLTNTNELRVLACLHGLSNVPSIITLIESTRSNKKSKLKLFIMHLLELTERSSSIIMVRQARKNGLPFINRFRRGEWHDRVVGAFQAYSQLGRVSVRPTTAVSSLSTMHEDICYLAETNRVTMIVLPFHKQQWRGEGDREMIENVGHRWRLVNQRVLKNAPCSVAVLVDRGFGTPGHTDTATSTQSVCILFFGGADDREALELGGRMAKHPSVKVVVVRFVEDQGCERNGELDDAAMAEFRIKWDGRVEYTEKTTSNIVEDVLVLGQCGDYDLIIVGKGRFPSPMVVKVADRQAEHPELGLIGDLLASPGRGILSSVLVIQQHDPALIEETSVTKVVENDDDKLKGDGNVGKGEISKAV</sequence>
<dbReference type="InterPro" id="IPR006153">
    <property type="entry name" value="Cation/H_exchanger_TM"/>
</dbReference>
<comment type="similarity">
    <text evidence="9">Belongs to the monovalent cation:proton antiporter 2 (CPA2) transporter (TC 2.A.37) family. CHX (TC 2.A.37.4) subfamily.</text>
</comment>
<feature type="transmembrane region" description="Helical" evidence="11">
    <location>
        <begin position="190"/>
        <end position="213"/>
    </location>
</feature>
<feature type="region of interest" description="Disordered" evidence="10">
    <location>
        <begin position="785"/>
        <end position="804"/>
    </location>
</feature>
<keyword evidence="2" id="KW-0813">Transport</keyword>
<feature type="transmembrane region" description="Helical" evidence="11">
    <location>
        <begin position="84"/>
        <end position="108"/>
    </location>
</feature>
<feature type="transmembrane region" description="Helical" evidence="11">
    <location>
        <begin position="24"/>
        <end position="47"/>
    </location>
</feature>
<evidence type="ECO:0000256" key="5">
    <source>
        <dbReference type="ARBA" id="ARBA00022958"/>
    </source>
</evidence>
<evidence type="ECO:0000313" key="16">
    <source>
        <dbReference type="Proteomes" id="UP001396334"/>
    </source>
</evidence>
<evidence type="ECO:0000256" key="3">
    <source>
        <dbReference type="ARBA" id="ARBA00022538"/>
    </source>
</evidence>
<evidence type="ECO:0000256" key="7">
    <source>
        <dbReference type="ARBA" id="ARBA00023065"/>
    </source>
</evidence>
<dbReference type="Gene3D" id="1.20.1530.20">
    <property type="match status" value="1"/>
</dbReference>
<dbReference type="Pfam" id="PF23256">
    <property type="entry name" value="CHX17_2nd"/>
    <property type="match status" value="1"/>
</dbReference>
<feature type="transmembrane region" description="Helical" evidence="11">
    <location>
        <begin position="154"/>
        <end position="178"/>
    </location>
</feature>
<feature type="transmembrane region" description="Helical" evidence="11">
    <location>
        <begin position="59"/>
        <end position="78"/>
    </location>
</feature>
<feature type="domain" description="Cation/H+ exchanger transmembrane" evidence="12">
    <location>
        <begin position="40"/>
        <end position="426"/>
    </location>
</feature>
<feature type="transmembrane region" description="Helical" evidence="11">
    <location>
        <begin position="343"/>
        <end position="371"/>
    </location>
</feature>
<feature type="transmembrane region" description="Helical" evidence="11">
    <location>
        <begin position="315"/>
        <end position="331"/>
    </location>
</feature>
<dbReference type="Gene3D" id="3.40.50.12370">
    <property type="match status" value="1"/>
</dbReference>
<keyword evidence="5" id="KW-0630">Potassium</keyword>
<gene>
    <name evidence="15" type="ORF">V6N11_033761</name>
</gene>
<dbReference type="InterPro" id="IPR050794">
    <property type="entry name" value="CPA2_transporter"/>
</dbReference>
<feature type="transmembrane region" description="Helical" evidence="11">
    <location>
        <begin position="377"/>
        <end position="396"/>
    </location>
</feature>
<evidence type="ECO:0000256" key="4">
    <source>
        <dbReference type="ARBA" id="ARBA00022692"/>
    </source>
</evidence>
<dbReference type="Proteomes" id="UP001396334">
    <property type="component" value="Unassembled WGS sequence"/>
</dbReference>
<evidence type="ECO:0000313" key="15">
    <source>
        <dbReference type="EMBL" id="KAK9018714.1"/>
    </source>
</evidence>
<dbReference type="Pfam" id="PF00999">
    <property type="entry name" value="Na_H_Exchanger"/>
    <property type="match status" value="1"/>
</dbReference>
<feature type="transmembrane region" description="Helical" evidence="11">
    <location>
        <begin position="265"/>
        <end position="295"/>
    </location>
</feature>
<evidence type="ECO:0000256" key="11">
    <source>
        <dbReference type="SAM" id="Phobius"/>
    </source>
</evidence>
<keyword evidence="7" id="KW-0406">Ion transport</keyword>
<keyword evidence="4 11" id="KW-0812">Transmembrane</keyword>
<dbReference type="InterPro" id="IPR057290">
    <property type="entry name" value="CHX17_C"/>
</dbReference>
<name>A0ABR2S167_9ROSI</name>
<keyword evidence="16" id="KW-1185">Reference proteome</keyword>
<feature type="domain" description="Cation/H(+) antiporter C-terminal" evidence="14">
    <location>
        <begin position="631"/>
        <end position="768"/>
    </location>
</feature>
<evidence type="ECO:0000256" key="9">
    <source>
        <dbReference type="ARBA" id="ARBA00038341"/>
    </source>
</evidence>
<organism evidence="15 16">
    <name type="scientific">Hibiscus sabdariffa</name>
    <name type="common">roselle</name>
    <dbReference type="NCBI Taxonomy" id="183260"/>
    <lineage>
        <taxon>Eukaryota</taxon>
        <taxon>Viridiplantae</taxon>
        <taxon>Streptophyta</taxon>
        <taxon>Embryophyta</taxon>
        <taxon>Tracheophyta</taxon>
        <taxon>Spermatophyta</taxon>
        <taxon>Magnoliopsida</taxon>
        <taxon>eudicotyledons</taxon>
        <taxon>Gunneridae</taxon>
        <taxon>Pentapetalae</taxon>
        <taxon>rosids</taxon>
        <taxon>malvids</taxon>
        <taxon>Malvales</taxon>
        <taxon>Malvaceae</taxon>
        <taxon>Malvoideae</taxon>
        <taxon>Hibiscus</taxon>
    </lineage>
</organism>
<dbReference type="PANTHER" id="PTHR32468">
    <property type="entry name" value="CATION/H + ANTIPORTER"/>
    <property type="match status" value="1"/>
</dbReference>
<comment type="caution">
    <text evidence="15">The sequence shown here is derived from an EMBL/GenBank/DDBJ whole genome shotgun (WGS) entry which is preliminary data.</text>
</comment>
<evidence type="ECO:0000259" key="14">
    <source>
        <dbReference type="Pfam" id="PF23259"/>
    </source>
</evidence>
<dbReference type="InterPro" id="IPR057291">
    <property type="entry name" value="CHX17_2nd"/>
</dbReference>
<dbReference type="PANTHER" id="PTHR32468:SF0">
    <property type="entry name" value="K(+)_H(+) ANTIPORTER 1"/>
    <property type="match status" value="1"/>
</dbReference>
<evidence type="ECO:0000256" key="2">
    <source>
        <dbReference type="ARBA" id="ARBA00022448"/>
    </source>
</evidence>
<dbReference type="Pfam" id="PF23259">
    <property type="entry name" value="CHX17_C"/>
    <property type="match status" value="1"/>
</dbReference>
<reference evidence="15 16" key="1">
    <citation type="journal article" date="2024" name="G3 (Bethesda)">
        <title>Genome assembly of Hibiscus sabdariffa L. provides insights into metabolisms of medicinal natural products.</title>
        <authorList>
            <person name="Kim T."/>
        </authorList>
    </citation>
    <scope>NUCLEOTIDE SEQUENCE [LARGE SCALE GENOMIC DNA]</scope>
    <source>
        <strain evidence="15">TK-2024</strain>
        <tissue evidence="15">Old leaves</tissue>
    </source>
</reference>
<evidence type="ECO:0008006" key="17">
    <source>
        <dbReference type="Google" id="ProtNLM"/>
    </source>
</evidence>
<keyword evidence="6 11" id="KW-1133">Transmembrane helix</keyword>
<protein>
    <recommendedName>
        <fullName evidence="17">Cation/H+ exchanger domain-containing protein</fullName>
    </recommendedName>
</protein>
<evidence type="ECO:0000256" key="10">
    <source>
        <dbReference type="SAM" id="MobiDB-lite"/>
    </source>
</evidence>
<proteinExistence type="inferred from homology"/>
<feature type="transmembrane region" description="Helical" evidence="11">
    <location>
        <begin position="225"/>
        <end position="244"/>
    </location>
</feature>
<dbReference type="InterPro" id="IPR038770">
    <property type="entry name" value="Na+/solute_symporter_sf"/>
</dbReference>